<dbReference type="GO" id="GO:0000981">
    <property type="term" value="F:DNA-binding transcription factor activity, RNA polymerase II-specific"/>
    <property type="evidence" value="ECO:0007669"/>
    <property type="project" value="TreeGrafter"/>
</dbReference>
<dbReference type="AlphaFoldDB" id="A0AAF3ETQ1"/>
<organism evidence="5 6">
    <name type="scientific">Mesorhabditis belari</name>
    <dbReference type="NCBI Taxonomy" id="2138241"/>
    <lineage>
        <taxon>Eukaryota</taxon>
        <taxon>Metazoa</taxon>
        <taxon>Ecdysozoa</taxon>
        <taxon>Nematoda</taxon>
        <taxon>Chromadorea</taxon>
        <taxon>Rhabditida</taxon>
        <taxon>Rhabditina</taxon>
        <taxon>Rhabditomorpha</taxon>
        <taxon>Rhabditoidea</taxon>
        <taxon>Rhabditidae</taxon>
        <taxon>Mesorhabditinae</taxon>
        <taxon>Mesorhabditis</taxon>
    </lineage>
</organism>
<evidence type="ECO:0000313" key="6">
    <source>
        <dbReference type="WBParaSite" id="MBELARI_LOCUS17195"/>
    </source>
</evidence>
<dbReference type="WBParaSite" id="MBELARI_LOCUS17195">
    <property type="protein sequence ID" value="MBELARI_LOCUS17195"/>
    <property type="gene ID" value="MBELARI_LOCUS17195"/>
</dbReference>
<evidence type="ECO:0000256" key="2">
    <source>
        <dbReference type="ARBA" id="ARBA00023155"/>
    </source>
</evidence>
<keyword evidence="5" id="KW-1185">Reference proteome</keyword>
<name>A0AAF3ETQ1_9BILA</name>
<protein>
    <recommendedName>
        <fullName evidence="4">Homeobox protein SIX1 N-terminal SD domain-containing protein</fullName>
    </recommendedName>
</protein>
<dbReference type="Proteomes" id="UP000887575">
    <property type="component" value="Unassembled WGS sequence"/>
</dbReference>
<dbReference type="Pfam" id="PF16878">
    <property type="entry name" value="SIX1_SD"/>
    <property type="match status" value="1"/>
</dbReference>
<dbReference type="GO" id="GO:0005634">
    <property type="term" value="C:nucleus"/>
    <property type="evidence" value="ECO:0007669"/>
    <property type="project" value="TreeGrafter"/>
</dbReference>
<evidence type="ECO:0000259" key="4">
    <source>
        <dbReference type="Pfam" id="PF16878"/>
    </source>
</evidence>
<evidence type="ECO:0000256" key="1">
    <source>
        <dbReference type="ARBA" id="ARBA00023125"/>
    </source>
</evidence>
<proteinExistence type="predicted"/>
<keyword evidence="1" id="KW-0238">DNA-binding</keyword>
<evidence type="ECO:0000313" key="5">
    <source>
        <dbReference type="Proteomes" id="UP000887575"/>
    </source>
</evidence>
<dbReference type="InterPro" id="IPR031701">
    <property type="entry name" value="SIX1_SD"/>
</dbReference>
<keyword evidence="3" id="KW-0539">Nucleus</keyword>
<dbReference type="GO" id="GO:0005667">
    <property type="term" value="C:transcription regulator complex"/>
    <property type="evidence" value="ECO:0007669"/>
    <property type="project" value="TreeGrafter"/>
</dbReference>
<accession>A0AAF3ETQ1</accession>
<reference evidence="6" key="1">
    <citation type="submission" date="2024-02" db="UniProtKB">
        <authorList>
            <consortium name="WormBaseParasite"/>
        </authorList>
    </citation>
    <scope>IDENTIFICATION</scope>
</reference>
<keyword evidence="2" id="KW-0371">Homeobox</keyword>
<dbReference type="PANTHER" id="PTHR10390">
    <property type="entry name" value="HOMEOBOX PROTEIN SIX"/>
    <property type="match status" value="1"/>
</dbReference>
<sequence>MDSLHALVQQHIDIKPSTQIQIPYNRDQLDCICSSLFQARDGAQLVAFFTQFGEEQLLRPEWRTEAVRLGYIMALYHAGQYERLFSVITNSSFSERNYKDLQDLWYRSHYKENESKRQKELGAVEKYRLRRKHPPPRSIWDGQETVYSFKENSRKVGFKNFLKNI</sequence>
<dbReference type="PANTHER" id="PTHR10390:SF44">
    <property type="entry name" value="SIX HOMEOBOX 4"/>
    <property type="match status" value="1"/>
</dbReference>
<evidence type="ECO:0000256" key="3">
    <source>
        <dbReference type="ARBA" id="ARBA00023242"/>
    </source>
</evidence>
<dbReference type="GO" id="GO:0000978">
    <property type="term" value="F:RNA polymerase II cis-regulatory region sequence-specific DNA binding"/>
    <property type="evidence" value="ECO:0007669"/>
    <property type="project" value="TreeGrafter"/>
</dbReference>
<feature type="domain" description="Homeobox protein SIX1 N-terminal SD" evidence="4">
    <location>
        <begin position="24"/>
        <end position="137"/>
    </location>
</feature>